<reference evidence="12" key="1">
    <citation type="submission" date="2019-02" db="EMBL/GenBank/DDBJ databases">
        <authorList>
            <consortium name="Genoscope - CEA"/>
            <person name="William W."/>
        </authorList>
    </citation>
    <scope>NUCLEOTIDE SEQUENCE [LARGE SCALE GENOMIC DNA]</scope>
    <source>
        <strain evidence="12">YSy11</strain>
    </source>
</reference>
<feature type="compositionally biased region" description="Pro residues" evidence="10">
    <location>
        <begin position="56"/>
        <end position="69"/>
    </location>
</feature>
<dbReference type="GO" id="GO:0015031">
    <property type="term" value="P:protein transport"/>
    <property type="evidence" value="ECO:0007669"/>
    <property type="project" value="UniProtKB-KW"/>
</dbReference>
<evidence type="ECO:0000256" key="7">
    <source>
        <dbReference type="ARBA" id="ARBA00022927"/>
    </source>
</evidence>
<evidence type="ECO:0000256" key="8">
    <source>
        <dbReference type="ARBA" id="ARBA00022989"/>
    </source>
</evidence>
<dbReference type="GO" id="GO:0098797">
    <property type="term" value="C:plasma membrane protein complex"/>
    <property type="evidence" value="ECO:0007669"/>
    <property type="project" value="TreeGrafter"/>
</dbReference>
<sequence length="255" mass="26455">MLRWPLFLLLSLAAHVAASWLLREPVQPLAGQQADAPQVLRIAAIQLQAAAKQEPVAPPSAPASEPPPAVATAKPEPVSTPAVKTPVAPVPVAKPVVAAPKPAVAEPKPKPVVAPEPAPRVASASSAQPSAPEKAAGKAKAPATPKPVAAPVTQSPEPVEVVSHQPSFLQPPKPPSYPATARRRNQEGTVLVEVRLDRNGAQRDVQVLRSSGVSSLDQAAVKAVSGWRFKPETVAGQPVPSRVQIPIAFALAARR</sequence>
<feature type="compositionally biased region" description="Low complexity" evidence="10">
    <location>
        <begin position="119"/>
        <end position="151"/>
    </location>
</feature>
<gene>
    <name evidence="12" type="ORF">PMYSY11_0705</name>
</gene>
<accession>A0A653DZ68</accession>
<dbReference type="PROSITE" id="PS52015">
    <property type="entry name" value="TONB_CTD"/>
    <property type="match status" value="1"/>
</dbReference>
<dbReference type="InterPro" id="IPR037682">
    <property type="entry name" value="TonB_C"/>
</dbReference>
<dbReference type="PANTHER" id="PTHR33446">
    <property type="entry name" value="PROTEIN TONB-RELATED"/>
    <property type="match status" value="1"/>
</dbReference>
<feature type="region of interest" description="Disordered" evidence="10">
    <location>
        <begin position="51"/>
        <end position="185"/>
    </location>
</feature>
<evidence type="ECO:0000256" key="10">
    <source>
        <dbReference type="SAM" id="MobiDB-lite"/>
    </source>
</evidence>
<dbReference type="PANTHER" id="PTHR33446:SF2">
    <property type="entry name" value="PROTEIN TONB"/>
    <property type="match status" value="1"/>
</dbReference>
<feature type="compositionally biased region" description="Low complexity" evidence="10">
    <location>
        <begin position="77"/>
        <end position="109"/>
    </location>
</feature>
<dbReference type="NCBIfam" id="TIGR01352">
    <property type="entry name" value="tonB_Cterm"/>
    <property type="match status" value="1"/>
</dbReference>
<evidence type="ECO:0000256" key="6">
    <source>
        <dbReference type="ARBA" id="ARBA00022692"/>
    </source>
</evidence>
<keyword evidence="8" id="KW-1133">Transmembrane helix</keyword>
<comment type="similarity">
    <text evidence="2">Belongs to the TonB family.</text>
</comment>
<comment type="subcellular location">
    <subcellularLocation>
        <location evidence="1">Cell inner membrane</location>
        <topology evidence="1">Single-pass membrane protein</topology>
        <orientation evidence="1">Periplasmic side</orientation>
    </subcellularLocation>
</comment>
<dbReference type="Gene3D" id="3.30.1150.10">
    <property type="match status" value="1"/>
</dbReference>
<dbReference type="SUPFAM" id="SSF74653">
    <property type="entry name" value="TolA/TonB C-terminal domain"/>
    <property type="match status" value="1"/>
</dbReference>
<dbReference type="Pfam" id="PF03544">
    <property type="entry name" value="TonB_C"/>
    <property type="match status" value="1"/>
</dbReference>
<evidence type="ECO:0000256" key="9">
    <source>
        <dbReference type="ARBA" id="ARBA00023136"/>
    </source>
</evidence>
<dbReference type="InterPro" id="IPR006260">
    <property type="entry name" value="TonB/TolA_C"/>
</dbReference>
<dbReference type="RefSeq" id="WP_150547584.1">
    <property type="nucleotide sequence ID" value="NZ_LR215729.2"/>
</dbReference>
<keyword evidence="9" id="KW-0472">Membrane</keyword>
<dbReference type="AlphaFoldDB" id="A0A653DZ68"/>
<evidence type="ECO:0000256" key="2">
    <source>
        <dbReference type="ARBA" id="ARBA00006555"/>
    </source>
</evidence>
<evidence type="ECO:0000313" key="12">
    <source>
        <dbReference type="EMBL" id="VEV95752.1"/>
    </source>
</evidence>
<dbReference type="InterPro" id="IPR051045">
    <property type="entry name" value="TonB-dependent_transducer"/>
</dbReference>
<evidence type="ECO:0000256" key="1">
    <source>
        <dbReference type="ARBA" id="ARBA00004383"/>
    </source>
</evidence>
<keyword evidence="7" id="KW-0653">Protein transport</keyword>
<organism evidence="12">
    <name type="scientific">Pseudomonas marincola</name>
    <dbReference type="NCBI Taxonomy" id="437900"/>
    <lineage>
        <taxon>Bacteria</taxon>
        <taxon>Pseudomonadati</taxon>
        <taxon>Pseudomonadota</taxon>
        <taxon>Gammaproteobacteria</taxon>
        <taxon>Pseudomonadales</taxon>
        <taxon>Pseudomonadaceae</taxon>
        <taxon>Pseudomonas</taxon>
    </lineage>
</organism>
<protein>
    <recommendedName>
        <fullName evidence="11">TonB C-terminal domain-containing protein</fullName>
    </recommendedName>
</protein>
<keyword evidence="3" id="KW-0813">Transport</keyword>
<evidence type="ECO:0000256" key="3">
    <source>
        <dbReference type="ARBA" id="ARBA00022448"/>
    </source>
</evidence>
<keyword evidence="6" id="KW-0812">Transmembrane</keyword>
<dbReference type="GO" id="GO:0031992">
    <property type="term" value="F:energy transducer activity"/>
    <property type="evidence" value="ECO:0007669"/>
    <property type="project" value="TreeGrafter"/>
</dbReference>
<proteinExistence type="inferred from homology"/>
<evidence type="ECO:0000259" key="11">
    <source>
        <dbReference type="PROSITE" id="PS52015"/>
    </source>
</evidence>
<name>A0A653DZ68_9PSED</name>
<dbReference type="EMBL" id="LR215729">
    <property type="protein sequence ID" value="VEV95752.1"/>
    <property type="molecule type" value="Genomic_DNA"/>
</dbReference>
<keyword evidence="4" id="KW-1003">Cell membrane</keyword>
<evidence type="ECO:0000256" key="4">
    <source>
        <dbReference type="ARBA" id="ARBA00022475"/>
    </source>
</evidence>
<dbReference type="PRINTS" id="PR01217">
    <property type="entry name" value="PRICHEXTENSN"/>
</dbReference>
<keyword evidence="5" id="KW-0997">Cell inner membrane</keyword>
<dbReference type="GO" id="GO:0055085">
    <property type="term" value="P:transmembrane transport"/>
    <property type="evidence" value="ECO:0007669"/>
    <property type="project" value="InterPro"/>
</dbReference>
<evidence type="ECO:0000256" key="5">
    <source>
        <dbReference type="ARBA" id="ARBA00022519"/>
    </source>
</evidence>
<feature type="domain" description="TonB C-terminal" evidence="11">
    <location>
        <begin position="162"/>
        <end position="255"/>
    </location>
</feature>